<dbReference type="Proteomes" id="UP000260780">
    <property type="component" value="Unassembled WGS sequence"/>
</dbReference>
<name>A0A3E4VW64_9BACT</name>
<evidence type="ECO:0000313" key="2">
    <source>
        <dbReference type="EMBL" id="RGM34195.1"/>
    </source>
</evidence>
<dbReference type="EMBL" id="QSTF01000079">
    <property type="protein sequence ID" value="RGM34195.1"/>
    <property type="molecule type" value="Genomic_DNA"/>
</dbReference>
<dbReference type="InterPro" id="IPR011004">
    <property type="entry name" value="Trimer_LpxA-like_sf"/>
</dbReference>
<dbReference type="PANTHER" id="PTHR43300:SF4">
    <property type="entry name" value="ACYL-[ACYL-CARRIER-PROTEIN]--UDP-N-ACETYLGLUCOSAMINE O-ACYLTRANSFERASE"/>
    <property type="match status" value="1"/>
</dbReference>
<protein>
    <submittedName>
        <fullName evidence="2">Uncharacterized protein</fullName>
    </submittedName>
</protein>
<reference evidence="2 3" key="1">
    <citation type="submission" date="2018-08" db="EMBL/GenBank/DDBJ databases">
        <title>A genome reference for cultivated species of the human gut microbiota.</title>
        <authorList>
            <person name="Zou Y."/>
            <person name="Xue W."/>
            <person name="Luo G."/>
        </authorList>
    </citation>
    <scope>NUCLEOTIDE SEQUENCE [LARGE SCALE GENOMIC DNA]</scope>
    <source>
        <strain evidence="2 3">OM08-14</strain>
    </source>
</reference>
<proteinExistence type="inferred from homology"/>
<dbReference type="RefSeq" id="WP_117748673.1">
    <property type="nucleotide sequence ID" value="NZ_DBFNHJ010000152.1"/>
</dbReference>
<gene>
    <name evidence="2" type="ORF">DXC17_17205</name>
</gene>
<dbReference type="InterPro" id="IPR050179">
    <property type="entry name" value="Trans_hexapeptide_repeat"/>
</dbReference>
<comment type="similarity">
    <text evidence="1">Belongs to the transferase hexapeptide repeat family.</text>
</comment>
<dbReference type="SUPFAM" id="SSF51161">
    <property type="entry name" value="Trimeric LpxA-like enzymes"/>
    <property type="match status" value="4"/>
</dbReference>
<dbReference type="AlphaFoldDB" id="A0A3E4VW64"/>
<sequence>MEENKLDFKAQSNYIVVTEKDNPKNVAQIEYNRTVSILSGSTFTPENLQKIYHMAEHGNMICPGFESFFPHGHLVLTPINRLSKEYLNPETDIVEQFCIETIDGKEYVCTGKGVIVPKLPEDFNDIPHISNPEDKKYMLTNYTKEYDGQTLYRIRALKDFGNVKAGELGGFVSGEHNLSQEGDCWIRNKAIVRENALVKDNACVGLDARIEGNSIISEQSYVGSNSIVSKNAQIKGTSVIEGNTYVTDNVILSGTYTDEYVKLYGNARIENVEIGGNITIKTNQHITSQNEIEKLSQVPDSNLESEKYVFTNETKEYDGQTLYRIRALKDFGNVKAGELGGFVSGEHNLSQEGDCWVDYFATVTHNARITDNAIVSGKAVVTDNARITENIIINDNVKIGGDVKLSEYAQIKGFACTDKQEQADGICSQGKTSQSKRLFFKCEYGKIHIYEEGDKAYSAIINSDRKIEITPGKIFTHDNLQKVYDMADSGNMIVSDGKFRNHFALPIIHRIPKKEYVDNIKDEVNQLCIETIDGTEYVCNHRNGEIFPGKPEDYRDIPIIVNPEGKKYILTDYTCQVDGQTLYRIRAVKSFPGVKAGELGGYVAGEHNLSQDGICWIFPKGVVRENALVKDEARVFGKSRLEGNALLEEYARTYDFSHISGNTRIGGSAQASGYSRISGFVQMSGESRAEEYAQLSGSVILTDGARVRDHAKLSGNVQMSGDSIASGFAEITDNVHLHNEVLVYGHAKISGNVRLYDKSSVTEFAELKDNVLMCDESSAFGNARLSGNVQMSEYSCISGYAQAKDNAKLKDDCYVGGNVKLSGDCNISGSAQLYDNVQIRKKGQVSGTAELTGNVCVTENAKIDGYIKLSGDTIVKGNTHISTQEQANKVIKPCISKTSSNEITL</sequence>
<evidence type="ECO:0000256" key="1">
    <source>
        <dbReference type="ARBA" id="ARBA00007274"/>
    </source>
</evidence>
<organism evidence="2 3">
    <name type="scientific">Phocaeicola plebeius</name>
    <dbReference type="NCBI Taxonomy" id="310297"/>
    <lineage>
        <taxon>Bacteria</taxon>
        <taxon>Pseudomonadati</taxon>
        <taxon>Bacteroidota</taxon>
        <taxon>Bacteroidia</taxon>
        <taxon>Bacteroidales</taxon>
        <taxon>Bacteroidaceae</taxon>
        <taxon>Phocaeicola</taxon>
    </lineage>
</organism>
<accession>A0A3E4VW64</accession>
<dbReference type="PANTHER" id="PTHR43300">
    <property type="entry name" value="ACETYLTRANSFERASE"/>
    <property type="match status" value="1"/>
</dbReference>
<evidence type="ECO:0000313" key="3">
    <source>
        <dbReference type="Proteomes" id="UP000260780"/>
    </source>
</evidence>
<comment type="caution">
    <text evidence="2">The sequence shown here is derived from an EMBL/GenBank/DDBJ whole genome shotgun (WGS) entry which is preliminary data.</text>
</comment>
<dbReference type="Gene3D" id="2.160.10.10">
    <property type="entry name" value="Hexapeptide repeat proteins"/>
    <property type="match status" value="4"/>
</dbReference>